<dbReference type="EMBL" id="GGEC01069127">
    <property type="protein sequence ID" value="MBX49611.1"/>
    <property type="molecule type" value="Transcribed_RNA"/>
</dbReference>
<protein>
    <submittedName>
        <fullName evidence="1">Uncharacterized protein</fullName>
    </submittedName>
</protein>
<evidence type="ECO:0000313" key="1">
    <source>
        <dbReference type="EMBL" id="MBX49611.1"/>
    </source>
</evidence>
<reference evidence="1" key="1">
    <citation type="submission" date="2018-02" db="EMBL/GenBank/DDBJ databases">
        <title>Rhizophora mucronata_Transcriptome.</title>
        <authorList>
            <person name="Meera S.P."/>
            <person name="Sreeshan A."/>
            <person name="Augustine A."/>
        </authorList>
    </citation>
    <scope>NUCLEOTIDE SEQUENCE</scope>
    <source>
        <tissue evidence="1">Leaf</tissue>
    </source>
</reference>
<proteinExistence type="predicted"/>
<sequence>MTQFPLFIRSDIRVTCRSSLVACRIKVGISWTNV</sequence>
<accession>A0A2P2P4Q5</accession>
<organism evidence="1">
    <name type="scientific">Rhizophora mucronata</name>
    <name type="common">Asiatic mangrove</name>
    <dbReference type="NCBI Taxonomy" id="61149"/>
    <lineage>
        <taxon>Eukaryota</taxon>
        <taxon>Viridiplantae</taxon>
        <taxon>Streptophyta</taxon>
        <taxon>Embryophyta</taxon>
        <taxon>Tracheophyta</taxon>
        <taxon>Spermatophyta</taxon>
        <taxon>Magnoliopsida</taxon>
        <taxon>eudicotyledons</taxon>
        <taxon>Gunneridae</taxon>
        <taxon>Pentapetalae</taxon>
        <taxon>rosids</taxon>
        <taxon>fabids</taxon>
        <taxon>Malpighiales</taxon>
        <taxon>Rhizophoraceae</taxon>
        <taxon>Rhizophora</taxon>
    </lineage>
</organism>
<name>A0A2P2P4Q5_RHIMU</name>
<dbReference type="AlphaFoldDB" id="A0A2P2P4Q5"/>